<reference evidence="6" key="1">
    <citation type="journal article" date="2016" name="Genome Announc.">
        <title>Draft Genome Sequences of Five Rapidly Growing Mycobacterium Species, M. thermoresistibile, M. fortuitum subsp. acetamidolyticum, M. canariasense, M. brisbanense, and M. novocastrense.</title>
        <authorList>
            <person name="Katahira K."/>
            <person name="Ogura Y."/>
            <person name="Gotoh Y."/>
            <person name="Hayashi T."/>
        </authorList>
    </citation>
    <scope>NUCLEOTIDE SEQUENCE [LARGE SCALE GENOMIC DNA]</scope>
    <source>
        <strain evidence="6">JCM15654</strain>
    </source>
</reference>
<proteinExistence type="predicted"/>
<keyword evidence="2" id="KW-0067">ATP-binding</keyword>
<dbReference type="Gene3D" id="3.30.420.40">
    <property type="match status" value="2"/>
</dbReference>
<evidence type="ECO:0000256" key="4">
    <source>
        <dbReference type="SAM" id="MobiDB-lite"/>
    </source>
</evidence>
<dbReference type="AlphaFoldDB" id="A0A117I7D3"/>
<evidence type="ECO:0000256" key="3">
    <source>
        <dbReference type="ARBA" id="ARBA00023186"/>
    </source>
</evidence>
<evidence type="ECO:0000313" key="6">
    <source>
        <dbReference type="Proteomes" id="UP000069620"/>
    </source>
</evidence>
<feature type="compositionally biased region" description="Low complexity" evidence="4">
    <location>
        <begin position="470"/>
        <end position="509"/>
    </location>
</feature>
<dbReference type="PANTHER" id="PTHR42749">
    <property type="entry name" value="CELL SHAPE-DETERMINING PROTEIN MREB"/>
    <property type="match status" value="1"/>
</dbReference>
<keyword evidence="3" id="KW-0143">Chaperone</keyword>
<dbReference type="STRING" id="146020.RMCB_5596"/>
<accession>A0A117I7D3</accession>
<evidence type="ECO:0000256" key="2">
    <source>
        <dbReference type="ARBA" id="ARBA00022840"/>
    </source>
</evidence>
<dbReference type="InterPro" id="IPR013126">
    <property type="entry name" value="Hsp_70_fam"/>
</dbReference>
<reference evidence="6" key="2">
    <citation type="submission" date="2016-02" db="EMBL/GenBank/DDBJ databases">
        <title>Draft genome sequence of five rapidly growing Mycobacterium species.</title>
        <authorList>
            <person name="Katahira K."/>
            <person name="Gotou Y."/>
            <person name="Iida K."/>
            <person name="Ogura Y."/>
            <person name="Hayashi T."/>
        </authorList>
    </citation>
    <scope>NUCLEOTIDE SEQUENCE [LARGE SCALE GENOMIC DNA]</scope>
    <source>
        <strain evidence="6">JCM15654</strain>
    </source>
</reference>
<feature type="region of interest" description="Disordered" evidence="4">
    <location>
        <begin position="466"/>
        <end position="601"/>
    </location>
</feature>
<dbReference type="RefSeq" id="WP_029370925.1">
    <property type="nucleotide sequence ID" value="NZ_BCSX01000049.1"/>
</dbReference>
<dbReference type="GO" id="GO:0140662">
    <property type="term" value="F:ATP-dependent protein folding chaperone"/>
    <property type="evidence" value="ECO:0007669"/>
    <property type="project" value="InterPro"/>
</dbReference>
<keyword evidence="6" id="KW-1185">Reference proteome</keyword>
<dbReference type="OrthoDB" id="5173286at2"/>
<keyword evidence="1" id="KW-0547">Nucleotide-binding</keyword>
<dbReference type="Proteomes" id="UP000069620">
    <property type="component" value="Unassembled WGS sequence"/>
</dbReference>
<dbReference type="EMBL" id="BCSX01000049">
    <property type="protein sequence ID" value="GAS91500.1"/>
    <property type="molecule type" value="Genomic_DNA"/>
</dbReference>
<feature type="compositionally biased region" description="Pro residues" evidence="4">
    <location>
        <begin position="527"/>
        <end position="548"/>
    </location>
</feature>
<dbReference type="Gene3D" id="3.90.640.10">
    <property type="entry name" value="Actin, Chain A, domain 4"/>
    <property type="match status" value="1"/>
</dbReference>
<evidence type="ECO:0000313" key="5">
    <source>
        <dbReference type="EMBL" id="GAS91500.1"/>
    </source>
</evidence>
<dbReference type="GO" id="GO:0005524">
    <property type="term" value="F:ATP binding"/>
    <property type="evidence" value="ECO:0007669"/>
    <property type="project" value="UniProtKB-KW"/>
</dbReference>
<dbReference type="SUPFAM" id="SSF53067">
    <property type="entry name" value="Actin-like ATPase domain"/>
    <property type="match status" value="1"/>
</dbReference>
<organism evidence="5 6">
    <name type="scientific">Mycolicibacterium brisbanense</name>
    <dbReference type="NCBI Taxonomy" id="146020"/>
    <lineage>
        <taxon>Bacteria</taxon>
        <taxon>Bacillati</taxon>
        <taxon>Actinomycetota</taxon>
        <taxon>Actinomycetes</taxon>
        <taxon>Mycobacteriales</taxon>
        <taxon>Mycobacteriaceae</taxon>
        <taxon>Mycolicibacterium</taxon>
    </lineage>
</organism>
<gene>
    <name evidence="5" type="ORF">RMCB_5596</name>
</gene>
<feature type="compositionally biased region" description="Pro residues" evidence="4">
    <location>
        <begin position="577"/>
        <end position="591"/>
    </location>
</feature>
<dbReference type="PANTHER" id="PTHR42749:SF1">
    <property type="entry name" value="CELL SHAPE-DETERMINING PROTEIN MREB"/>
    <property type="match status" value="1"/>
</dbReference>
<sequence length="601" mass="61146">MADGIGLSVGATNLTAVVVGRTAVTRSPVLTLYPHRPSEVGVPSENPNLTERGLILTDFVDRVGDPVGILAPDGSSHRGEVLVADALGALLRTVTRGAPATDPIAVTHPAHWRPNQVAALRHALDEVPEFRAPATPTVMSDATAALTALQDNPGVPTRGVIALCDFGGTGTSITLADAGNGYQPIAPTVRHPDLSGDLIDQALLTHIVNELSAAGTIDLASTSAIGSLGRLRGECRRAKERLSTESVTSLTAELPGHRSEVRLNRRELDDAMQAPLNEFVAVLQDTVDRAGLRPGDLVAVATIGGGARIPAVTTALSQSLRVPVITGAQPELTAAIGSGITAVRGTVEESMTALAPASAAAPPTQAAAVMAPEPPPASRALAWSDADDVPDVAPATELGYAEPEPEPARIGLTSARPRLEFGEAELTDHDRVAALPWYRKPALLAGAGGAVALVAVAAVLLLTHQDSEKSPAPASTSTAMTTTSAPAQAPAADAPAGASAPEQQQQQQQSPQTVIEQAPAQTVTQTAPPPPADAPPPPQTTDAPPPTTDTPTTAAPATTDTPTSAAPSTPTQTPWTPVAPYPTVPGLPWVPAPGGGHGHGG</sequence>
<dbReference type="CDD" id="cd10170">
    <property type="entry name" value="ASKHA_NBD_HSP70"/>
    <property type="match status" value="1"/>
</dbReference>
<dbReference type="InterPro" id="IPR043129">
    <property type="entry name" value="ATPase_NBD"/>
</dbReference>
<name>A0A117I7D3_9MYCO</name>
<protein>
    <submittedName>
        <fullName evidence="5">Molecular chaperone</fullName>
    </submittedName>
</protein>
<feature type="compositionally biased region" description="Low complexity" evidence="4">
    <location>
        <begin position="549"/>
        <end position="576"/>
    </location>
</feature>
<dbReference type="Pfam" id="PF00012">
    <property type="entry name" value="HSP70"/>
    <property type="match status" value="1"/>
</dbReference>
<evidence type="ECO:0000256" key="1">
    <source>
        <dbReference type="ARBA" id="ARBA00022741"/>
    </source>
</evidence>
<comment type="caution">
    <text evidence="5">The sequence shown here is derived from an EMBL/GenBank/DDBJ whole genome shotgun (WGS) entry which is preliminary data.</text>
</comment>